<comment type="pathway">
    <text evidence="3 12">Metabolic intermediate biosynthesis; (R)-mevalonate biosynthesis; (R)-mevalonate from acetyl-CoA: step 3/3.</text>
</comment>
<evidence type="ECO:0000256" key="4">
    <source>
        <dbReference type="ARBA" id="ARBA00007661"/>
    </source>
</evidence>
<dbReference type="GO" id="GO:0016126">
    <property type="term" value="P:sterol biosynthetic process"/>
    <property type="evidence" value="ECO:0007669"/>
    <property type="project" value="TreeGrafter"/>
</dbReference>
<dbReference type="InterPro" id="IPR004554">
    <property type="entry name" value="HMG_CoA_Rdtase_eu_arc"/>
</dbReference>
<evidence type="ECO:0000256" key="12">
    <source>
        <dbReference type="RuleBase" id="RU361219"/>
    </source>
</evidence>
<evidence type="ECO:0000256" key="2">
    <source>
        <dbReference type="ARBA" id="ARBA00004585"/>
    </source>
</evidence>
<feature type="transmembrane region" description="Helical" evidence="12">
    <location>
        <begin position="12"/>
        <end position="36"/>
    </location>
</feature>
<evidence type="ECO:0000313" key="14">
    <source>
        <dbReference type="EMBL" id="CAB3253516.1"/>
    </source>
</evidence>
<dbReference type="InterPro" id="IPR000731">
    <property type="entry name" value="SSD"/>
</dbReference>
<dbReference type="InterPro" id="IPR053958">
    <property type="entry name" value="HMGCR/SNAP/NPC1-like_SSD"/>
</dbReference>
<dbReference type="FunFam" id="3.90.770.10:FF:000001">
    <property type="entry name" value="3-hydroxy-3-methylglutaryl coenzyme A reductase"/>
    <property type="match status" value="1"/>
</dbReference>
<dbReference type="UniPathway" id="UPA00058">
    <property type="reaction ID" value="UER00103"/>
</dbReference>
<dbReference type="Pfam" id="PF00368">
    <property type="entry name" value="HMG-CoA_red"/>
    <property type="match status" value="1"/>
</dbReference>
<dbReference type="InterPro" id="IPR009029">
    <property type="entry name" value="HMG_CoA_Rdtase_sub-bd_dom_sf"/>
</dbReference>
<dbReference type="Pfam" id="PF12349">
    <property type="entry name" value="Sterol-sensing"/>
    <property type="match status" value="1"/>
</dbReference>
<dbReference type="GO" id="GO:0008299">
    <property type="term" value="P:isoprenoid biosynthetic process"/>
    <property type="evidence" value="ECO:0007669"/>
    <property type="project" value="InterPro"/>
</dbReference>
<dbReference type="GO" id="GO:0015936">
    <property type="term" value="P:coenzyme A metabolic process"/>
    <property type="evidence" value="ECO:0007669"/>
    <property type="project" value="InterPro"/>
</dbReference>
<reference evidence="14" key="1">
    <citation type="submission" date="2020-04" db="EMBL/GenBank/DDBJ databases">
        <authorList>
            <person name="Neveu A P."/>
        </authorList>
    </citation>
    <scope>NUCLEOTIDE SEQUENCE</scope>
    <source>
        <tissue evidence="14">Whole embryo</tissue>
    </source>
</reference>
<organism evidence="14">
    <name type="scientific">Phallusia mammillata</name>
    <dbReference type="NCBI Taxonomy" id="59560"/>
    <lineage>
        <taxon>Eukaryota</taxon>
        <taxon>Metazoa</taxon>
        <taxon>Chordata</taxon>
        <taxon>Tunicata</taxon>
        <taxon>Ascidiacea</taxon>
        <taxon>Phlebobranchia</taxon>
        <taxon>Ascidiidae</taxon>
        <taxon>Phallusia</taxon>
    </lineage>
</organism>
<dbReference type="GO" id="GO:0004420">
    <property type="term" value="F:hydroxymethylglutaryl-CoA reductase (NADPH) activity"/>
    <property type="evidence" value="ECO:0007669"/>
    <property type="project" value="UniProtKB-EC"/>
</dbReference>
<keyword evidence="6 12" id="KW-0256">Endoplasmic reticulum</keyword>
<evidence type="ECO:0000256" key="7">
    <source>
        <dbReference type="ARBA" id="ARBA00022857"/>
    </source>
</evidence>
<protein>
    <recommendedName>
        <fullName evidence="12">3-hydroxy-3-methylglutaryl coenzyme A reductase</fullName>
        <shortName evidence="12">HMG-CoA reductase</shortName>
        <ecNumber evidence="12">1.1.1.34</ecNumber>
    </recommendedName>
</protein>
<keyword evidence="8 12" id="KW-1133">Transmembrane helix</keyword>
<feature type="transmembrane region" description="Helical" evidence="12">
    <location>
        <begin position="300"/>
        <end position="318"/>
    </location>
</feature>
<keyword evidence="10 12" id="KW-0472">Membrane</keyword>
<feature type="transmembrane region" description="Helical" evidence="12">
    <location>
        <begin position="116"/>
        <end position="133"/>
    </location>
</feature>
<feature type="transmembrane region" description="Helical" evidence="12">
    <location>
        <begin position="262"/>
        <end position="280"/>
    </location>
</feature>
<evidence type="ECO:0000259" key="13">
    <source>
        <dbReference type="PROSITE" id="PS50156"/>
    </source>
</evidence>
<dbReference type="EC" id="1.1.1.34" evidence="12"/>
<proteinExistence type="evidence at transcript level"/>
<keyword evidence="7 12" id="KW-0521">NADP</keyword>
<comment type="catalytic activity">
    <reaction evidence="11">
        <text>(R)-mevalonate + 2 NADP(+) + CoA = (3S)-3-hydroxy-3-methylglutaryl-CoA + 2 NADPH + 2 H(+)</text>
        <dbReference type="Rhea" id="RHEA:15989"/>
        <dbReference type="ChEBI" id="CHEBI:15378"/>
        <dbReference type="ChEBI" id="CHEBI:36464"/>
        <dbReference type="ChEBI" id="CHEBI:43074"/>
        <dbReference type="ChEBI" id="CHEBI:57287"/>
        <dbReference type="ChEBI" id="CHEBI:57783"/>
        <dbReference type="ChEBI" id="CHEBI:58349"/>
        <dbReference type="EC" id="1.1.1.34"/>
    </reaction>
    <physiologicalReaction direction="right-to-left" evidence="11">
        <dbReference type="Rhea" id="RHEA:15991"/>
    </physiologicalReaction>
</comment>
<dbReference type="FunFam" id="3.30.70.420:FF:000001">
    <property type="entry name" value="3-hydroxy-3-methylglutaryl coenzyme A reductase"/>
    <property type="match status" value="1"/>
</dbReference>
<dbReference type="GO" id="GO:0005789">
    <property type="term" value="C:endoplasmic reticulum membrane"/>
    <property type="evidence" value="ECO:0007669"/>
    <property type="project" value="UniProtKB-SubCell"/>
</dbReference>
<feature type="transmembrane region" description="Helical" evidence="12">
    <location>
        <begin position="154"/>
        <end position="178"/>
    </location>
</feature>
<dbReference type="Gene3D" id="1.10.3270.10">
    <property type="entry name" value="HMGR, N-terminal domain"/>
    <property type="match status" value="1"/>
</dbReference>
<gene>
    <name evidence="14" type="primary">Hmgcr</name>
</gene>
<evidence type="ECO:0000256" key="9">
    <source>
        <dbReference type="ARBA" id="ARBA00023002"/>
    </source>
</evidence>
<dbReference type="EMBL" id="LR785786">
    <property type="protein sequence ID" value="CAB3253516.1"/>
    <property type="molecule type" value="mRNA"/>
</dbReference>
<dbReference type="InterPro" id="IPR023074">
    <property type="entry name" value="HMG_CoA_Rdtase_cat_sf"/>
</dbReference>
<comment type="subcellular location">
    <subcellularLocation>
        <location evidence="1 12">Endoplasmic reticulum membrane</location>
        <topology evidence="1 12">Multi-pass membrane protein</topology>
    </subcellularLocation>
    <subcellularLocation>
        <location evidence="2">Peroxisome membrane</location>
        <topology evidence="2">Multi-pass membrane protein</topology>
    </subcellularLocation>
</comment>
<evidence type="ECO:0000256" key="1">
    <source>
        <dbReference type="ARBA" id="ARBA00004477"/>
    </source>
</evidence>
<dbReference type="NCBIfam" id="TIGR00533">
    <property type="entry name" value="HMG_CoA_R_NADP"/>
    <property type="match status" value="1"/>
</dbReference>
<dbReference type="PRINTS" id="PR00071">
    <property type="entry name" value="HMGCOARDTASE"/>
</dbReference>
<feature type="transmembrane region" description="Helical" evidence="12">
    <location>
        <begin position="87"/>
        <end position="110"/>
    </location>
</feature>
<dbReference type="GO" id="GO:0005778">
    <property type="term" value="C:peroxisomal membrane"/>
    <property type="evidence" value="ECO:0007669"/>
    <property type="project" value="UniProtKB-SubCell"/>
</dbReference>
<evidence type="ECO:0000256" key="5">
    <source>
        <dbReference type="ARBA" id="ARBA00022692"/>
    </source>
</evidence>
<dbReference type="PROSITE" id="PS01192">
    <property type="entry name" value="HMG_COA_REDUCTASE_3"/>
    <property type="match status" value="1"/>
</dbReference>
<feature type="domain" description="SSD" evidence="13">
    <location>
        <begin position="59"/>
        <end position="217"/>
    </location>
</feature>
<evidence type="ECO:0000256" key="3">
    <source>
        <dbReference type="ARBA" id="ARBA00005084"/>
    </source>
</evidence>
<keyword evidence="9 12" id="KW-0560">Oxidoreductase</keyword>
<sequence length="823" mass="90104">MSVKLFEWYGKFCAAYALEVIVFFLTTVVGAITLNISSPHELCHWAVPCTQSQTEVSSDVVLLTVLRCGTIIYTYMKLKNIWKVGSIFVVGIVCTYTVFSVITFTITLVHFLHKDLVIVSSALPVFLLLIDLSRMTVLTKHCLSVHSIDMLQDYIAEGMGTLAPVLTLDTLVELLLLVNVGGYVQIRQLQQLSCFACLSVIINYIVFSTFVPACLSVLLSVVNKNSQPSANVMLPPSWHDNRFSHTLQDEKGTKKQLFTTRFKVIICLPLFVMHWFRYSIHQGTAMDMQKGFDSVLTLTPEQFFTVILIILLSSKYLLDDGFEIFRRPSLPKITNTALHIATNKPQSNVLSNKRRVISDVDLDTSKCMRPTEKCLELLSIGSDLLSDAEIISLVKAGKLAVYKLESTLQDANRGVSIRRKITSQKLMSTEKCDALNHIPFTGYDFTKATKACCENTIGYVPVPVGIVGPLLLDGQEYMIPMATTEGTLLASTNRGLKALFKAGGVSSCVYADGMSRAPVVQFPTSEKACHASMWLKETANFELVKEKFDETSRFARLQGVMPVVSGRYLFIRFVATTGDAMGMNMLSKGAENALRWIQHKFPDMQVVSISGNFCTDKKPSAVNWILGRGKSVVCEASLPKEIIKTVLKTDIQTLVHLNRCKNHIGSAMSGSMGGFNAHAANIVTAMFIATGQDPAQTVVSSNCITTLEIIPETGNITSNNHTDNVLLITCTMPSLEVATVGGGSSLDPQNACLKLLGVAGSSAPEGKPGDNATRLAKIICATVLAGELSLLSALDSGDLVQSHMKHNRLPKNITVQESDHQIL</sequence>
<dbReference type="PROSITE" id="PS50156">
    <property type="entry name" value="SSD"/>
    <property type="match status" value="1"/>
</dbReference>
<dbReference type="CDD" id="cd00643">
    <property type="entry name" value="HMG-CoA_reductase_classI"/>
    <property type="match status" value="1"/>
</dbReference>
<evidence type="ECO:0000256" key="6">
    <source>
        <dbReference type="ARBA" id="ARBA00022824"/>
    </source>
</evidence>
<dbReference type="InterPro" id="IPR023282">
    <property type="entry name" value="HMG_CoA_Rdtase_N"/>
</dbReference>
<dbReference type="PANTHER" id="PTHR10572">
    <property type="entry name" value="3-HYDROXY-3-METHYLGLUTARYL-COENZYME A REDUCTASE"/>
    <property type="match status" value="1"/>
</dbReference>
<feature type="transmembrane region" description="Helical" evidence="12">
    <location>
        <begin position="198"/>
        <end position="222"/>
    </location>
</feature>
<dbReference type="PANTHER" id="PTHR10572:SF24">
    <property type="entry name" value="3-HYDROXY-3-METHYLGLUTARYL-COENZYME A REDUCTASE"/>
    <property type="match status" value="1"/>
</dbReference>
<dbReference type="Gene3D" id="3.30.70.420">
    <property type="entry name" value="Hydroxymethylglutaryl-CoA reductase, class I/II, NAD/NADP-binding domain"/>
    <property type="match status" value="1"/>
</dbReference>
<comment type="similarity">
    <text evidence="4 12">Belongs to the HMG-CoA reductase family.</text>
</comment>
<dbReference type="InterPro" id="IPR009023">
    <property type="entry name" value="HMG_CoA_Rdtase_NAD(P)-bd_sf"/>
</dbReference>
<evidence type="ECO:0000256" key="10">
    <source>
        <dbReference type="ARBA" id="ARBA00023136"/>
    </source>
</evidence>
<dbReference type="AlphaFoldDB" id="A0A6F9DF86"/>
<name>A0A6F9DF86_9ASCI</name>
<dbReference type="FunFam" id="1.10.3270.10:FF:000003">
    <property type="entry name" value="3-hydroxy-3-methylglutaryl coenzyme A reductase"/>
    <property type="match status" value="1"/>
</dbReference>
<dbReference type="SUPFAM" id="SSF56542">
    <property type="entry name" value="Substrate-binding domain of HMG-CoA reductase"/>
    <property type="match status" value="1"/>
</dbReference>
<dbReference type="PROSITE" id="PS50065">
    <property type="entry name" value="HMG_COA_REDUCTASE_4"/>
    <property type="match status" value="1"/>
</dbReference>
<accession>A0A6F9DF86</accession>
<dbReference type="SUPFAM" id="SSF55035">
    <property type="entry name" value="NAD-binding domain of HMG-CoA reductase"/>
    <property type="match status" value="1"/>
</dbReference>
<keyword evidence="5 12" id="KW-0812">Transmembrane</keyword>
<dbReference type="InterPro" id="IPR002202">
    <property type="entry name" value="HMG_CoA_Rdtase"/>
</dbReference>
<evidence type="ECO:0000256" key="11">
    <source>
        <dbReference type="ARBA" id="ARBA00049909"/>
    </source>
</evidence>
<dbReference type="Gene3D" id="3.90.770.10">
    <property type="entry name" value="3-hydroxy-3-methylglutaryl-coenzyme A Reductase, Chain A, domain 2"/>
    <property type="match status" value="1"/>
</dbReference>
<evidence type="ECO:0000256" key="8">
    <source>
        <dbReference type="ARBA" id="ARBA00022989"/>
    </source>
</evidence>
<dbReference type="InterPro" id="IPR023076">
    <property type="entry name" value="HMG_CoA_Rdtase_CS"/>
</dbReference>
<dbReference type="PROSITE" id="PS00066">
    <property type="entry name" value="HMG_COA_REDUCTASE_1"/>
    <property type="match status" value="1"/>
</dbReference>